<proteinExistence type="predicted"/>
<reference evidence="1 2" key="1">
    <citation type="submission" date="2019-12" db="EMBL/GenBank/DDBJ databases">
        <title>Streptomyces sp. strain T44 isolated from rhizosphere soil of Broussonetia papyrifera.</title>
        <authorList>
            <person name="Mo P."/>
        </authorList>
    </citation>
    <scope>NUCLEOTIDE SEQUENCE [LARGE SCALE GENOMIC DNA]</scope>
    <source>
        <strain evidence="1 2">T44</strain>
    </source>
</reference>
<organism evidence="1 2">
    <name type="scientific">Streptomyces broussonetiae</name>
    <dbReference type="NCBI Taxonomy" id="2686304"/>
    <lineage>
        <taxon>Bacteria</taxon>
        <taxon>Bacillati</taxon>
        <taxon>Actinomycetota</taxon>
        <taxon>Actinomycetes</taxon>
        <taxon>Kitasatosporales</taxon>
        <taxon>Streptomycetaceae</taxon>
        <taxon>Streptomyces</taxon>
    </lineage>
</organism>
<dbReference type="AlphaFoldDB" id="A0A6I6MVD3"/>
<dbReference type="EMBL" id="CP047020">
    <property type="protein sequence ID" value="QHA03382.1"/>
    <property type="molecule type" value="Genomic_DNA"/>
</dbReference>
<protein>
    <recommendedName>
        <fullName evidence="3">MBL fold metallo-hydrolase</fullName>
    </recommendedName>
</protein>
<dbReference type="Proteomes" id="UP000436138">
    <property type="component" value="Chromosome"/>
</dbReference>
<name>A0A6I6MVD3_9ACTN</name>
<evidence type="ECO:0000313" key="1">
    <source>
        <dbReference type="EMBL" id="QHA03382.1"/>
    </source>
</evidence>
<accession>A0A6I6MVD3</accession>
<dbReference type="Gene3D" id="3.60.15.10">
    <property type="entry name" value="Ribonuclease Z/Hydroxyacylglutathione hydrolase-like"/>
    <property type="match status" value="1"/>
</dbReference>
<evidence type="ECO:0000313" key="2">
    <source>
        <dbReference type="Proteomes" id="UP000436138"/>
    </source>
</evidence>
<dbReference type="SUPFAM" id="SSF56281">
    <property type="entry name" value="Metallo-hydrolase/oxidoreductase"/>
    <property type="match status" value="1"/>
</dbReference>
<evidence type="ECO:0008006" key="3">
    <source>
        <dbReference type="Google" id="ProtNLM"/>
    </source>
</evidence>
<keyword evidence="2" id="KW-1185">Reference proteome</keyword>
<sequence>MTQVVQADRRGADVSWAWLHDRTDWGYSNSGLVASEGQTLLVDTQFTLHATEGLLTAVEPVCLREEIGLLVCTHQNGDHT</sequence>
<dbReference type="KEGG" id="sbro:GQF42_08970"/>
<dbReference type="RefSeq" id="WP_158919117.1">
    <property type="nucleotide sequence ID" value="NZ_CP047020.1"/>
</dbReference>
<gene>
    <name evidence="1" type="ORF">GQF42_08970</name>
</gene>
<dbReference type="InterPro" id="IPR036866">
    <property type="entry name" value="RibonucZ/Hydroxyglut_hydro"/>
</dbReference>